<name>A0ABV5YUA0_9ACTN</name>
<protein>
    <submittedName>
        <fullName evidence="1">Helix-turn-helix transcriptional regulator</fullName>
    </submittedName>
</protein>
<sequence length="239" mass="26099">MGSDASSPVTADTALESVNVLGDETRRRMYAVVRRAGRPVTRDEAAAGVGVSRKLAAFHLDKLVDAGLLRAHYEHAGSLHRAGRRPKLYEPSGVTVQFSIPDRRHELLADMLMEAVLTEAQTEDARQAAVRVAAERGRDLGTTERRTTRPGRLGAERGVTICEHMLERYGFEPIRETTTRLRLHNCPFQPLTAKAPDLVCAMTQAFLTGYLDGLQATALRATLAPRPGECCVRISPAGT</sequence>
<accession>A0ABV5YUA0</accession>
<keyword evidence="2" id="KW-1185">Reference proteome</keyword>
<dbReference type="Pfam" id="PF12840">
    <property type="entry name" value="HTH_20"/>
    <property type="match status" value="1"/>
</dbReference>
<dbReference type="EMBL" id="JBHLZP010000399">
    <property type="protein sequence ID" value="MFB9837604.1"/>
    <property type="molecule type" value="Genomic_DNA"/>
</dbReference>
<dbReference type="Gene3D" id="1.10.10.10">
    <property type="entry name" value="Winged helix-like DNA-binding domain superfamily/Winged helix DNA-binding domain"/>
    <property type="match status" value="1"/>
</dbReference>
<dbReference type="CDD" id="cd00090">
    <property type="entry name" value="HTH_ARSR"/>
    <property type="match status" value="1"/>
</dbReference>
<dbReference type="RefSeq" id="WP_378210479.1">
    <property type="nucleotide sequence ID" value="NZ_JBHLZP010000399.1"/>
</dbReference>
<gene>
    <name evidence="1" type="ORF">ACFFNX_36065</name>
</gene>
<comment type="caution">
    <text evidence="1">The sequence shown here is derived from an EMBL/GenBank/DDBJ whole genome shotgun (WGS) entry which is preliminary data.</text>
</comment>
<reference evidence="1 2" key="1">
    <citation type="submission" date="2024-09" db="EMBL/GenBank/DDBJ databases">
        <authorList>
            <person name="Sun Q."/>
            <person name="Mori K."/>
        </authorList>
    </citation>
    <scope>NUCLEOTIDE SEQUENCE [LARGE SCALE GENOMIC DNA]</scope>
    <source>
        <strain evidence="1 2">TBRC 0563</strain>
    </source>
</reference>
<dbReference type="SUPFAM" id="SSF46785">
    <property type="entry name" value="Winged helix' DNA-binding domain"/>
    <property type="match status" value="1"/>
</dbReference>
<dbReference type="InterPro" id="IPR011991">
    <property type="entry name" value="ArsR-like_HTH"/>
</dbReference>
<dbReference type="Proteomes" id="UP001589627">
    <property type="component" value="Unassembled WGS sequence"/>
</dbReference>
<proteinExistence type="predicted"/>
<dbReference type="InterPro" id="IPR036390">
    <property type="entry name" value="WH_DNA-bd_sf"/>
</dbReference>
<dbReference type="InterPro" id="IPR036388">
    <property type="entry name" value="WH-like_DNA-bd_sf"/>
</dbReference>
<evidence type="ECO:0000313" key="1">
    <source>
        <dbReference type="EMBL" id="MFB9837604.1"/>
    </source>
</evidence>
<organism evidence="1 2">
    <name type="scientific">Actinoallomurus acaciae</name>
    <dbReference type="NCBI Taxonomy" id="502577"/>
    <lineage>
        <taxon>Bacteria</taxon>
        <taxon>Bacillati</taxon>
        <taxon>Actinomycetota</taxon>
        <taxon>Actinomycetes</taxon>
        <taxon>Streptosporangiales</taxon>
        <taxon>Thermomonosporaceae</taxon>
        <taxon>Actinoallomurus</taxon>
    </lineage>
</organism>
<evidence type="ECO:0000313" key="2">
    <source>
        <dbReference type="Proteomes" id="UP001589627"/>
    </source>
</evidence>